<protein>
    <submittedName>
        <fullName evidence="1">Mitochondrial outer membrane protein porin 1</fullName>
    </submittedName>
</protein>
<proteinExistence type="predicted"/>
<sequence>MSNSPGLYIDIGKKARDLLYKDYGDKQPANHFRYDCVDSNFDVSCQCDAIVPGLSTAFRSIIPDSGGVELRYLHDYAGFTAGIGLKAGRHNHLQSVGLDRIVKFSVVAGNTVLSLGTDAAFDISTRTFSNYSAGLSFNTALFNASVNLNDKLENLRASYYQELVPLTRTAVAAELTHSFSNHRSISDNIPIPTSLTVGFQHGLFPSTLVKVRVNTNGKVGAHVQQSFWQKFSIAVSGETDIRASSWTPNVRFECPWGIKTAEDVEGPQFPSRCRSLVPNTLLLRSSFKYILCRGSWSTDRESQHTVGGEQYHALISVHRKFNLLCPLVDVENEPIEIHFRVENTILPDNEAPTDSLLVLTVTSHALGRTIFQDKVNDCGMLSLKGGIVEFLGHVLSAWTGLRDGCGPSSVARVMAMSCERRQLWLENSRNAEIADFVVVKVDSKWENSKLKRKEKIGSLSPTLKNHYESPWIQVELRYMRDYAGITAGIGLKANYNPAIGVGFALDPITNFLGVIGDTLLSIGTNVAFDVLTGTLSNYNAELIPLTRTAIAAELKHSFSNNGTISDAIPTTLTVGTQHELFPSTLAKARINTDGKELLLSRNLSGKECR</sequence>
<gene>
    <name evidence="1" type="ORF">KPL71_006498</name>
</gene>
<keyword evidence="2" id="KW-1185">Reference proteome</keyword>
<name>A0ACB8LQH2_CITSI</name>
<comment type="caution">
    <text evidence="1">The sequence shown here is derived from an EMBL/GenBank/DDBJ whole genome shotgun (WGS) entry which is preliminary data.</text>
</comment>
<dbReference type="Proteomes" id="UP000829398">
    <property type="component" value="Chromosome 3"/>
</dbReference>
<reference evidence="2" key="1">
    <citation type="journal article" date="2023" name="Hortic. Res.">
        <title>A chromosome-level phased genome enabling allele-level studies in sweet orange: a case study on citrus Huanglongbing tolerance.</title>
        <authorList>
            <person name="Wu B."/>
            <person name="Yu Q."/>
            <person name="Deng Z."/>
            <person name="Duan Y."/>
            <person name="Luo F."/>
            <person name="Gmitter F. Jr."/>
        </authorList>
    </citation>
    <scope>NUCLEOTIDE SEQUENCE [LARGE SCALE GENOMIC DNA]</scope>
    <source>
        <strain evidence="2">cv. Valencia</strain>
    </source>
</reference>
<organism evidence="1 2">
    <name type="scientific">Citrus sinensis</name>
    <name type="common">Sweet orange</name>
    <name type="synonym">Citrus aurantium var. sinensis</name>
    <dbReference type="NCBI Taxonomy" id="2711"/>
    <lineage>
        <taxon>Eukaryota</taxon>
        <taxon>Viridiplantae</taxon>
        <taxon>Streptophyta</taxon>
        <taxon>Embryophyta</taxon>
        <taxon>Tracheophyta</taxon>
        <taxon>Spermatophyta</taxon>
        <taxon>Magnoliopsida</taxon>
        <taxon>eudicotyledons</taxon>
        <taxon>Gunneridae</taxon>
        <taxon>Pentapetalae</taxon>
        <taxon>rosids</taxon>
        <taxon>malvids</taxon>
        <taxon>Sapindales</taxon>
        <taxon>Rutaceae</taxon>
        <taxon>Aurantioideae</taxon>
        <taxon>Citrus</taxon>
    </lineage>
</organism>
<evidence type="ECO:0000313" key="1">
    <source>
        <dbReference type="EMBL" id="KAH9775773.1"/>
    </source>
</evidence>
<evidence type="ECO:0000313" key="2">
    <source>
        <dbReference type="Proteomes" id="UP000829398"/>
    </source>
</evidence>
<accession>A0ACB8LQH2</accession>
<dbReference type="EMBL" id="CM039172">
    <property type="protein sequence ID" value="KAH9775773.1"/>
    <property type="molecule type" value="Genomic_DNA"/>
</dbReference>